<organism evidence="1 2">
    <name type="scientific">Mycobacterium tuberculosis</name>
    <dbReference type="NCBI Taxonomy" id="1773"/>
    <lineage>
        <taxon>Bacteria</taxon>
        <taxon>Bacillati</taxon>
        <taxon>Actinomycetota</taxon>
        <taxon>Actinomycetes</taxon>
        <taxon>Mycobacteriales</taxon>
        <taxon>Mycobacteriaceae</taxon>
        <taxon>Mycobacterium</taxon>
        <taxon>Mycobacterium tuberculosis complex</taxon>
    </lineage>
</organism>
<evidence type="ECO:0000313" key="1">
    <source>
        <dbReference type="EMBL" id="CPA18051.1"/>
    </source>
</evidence>
<sequence>MLPGAASSLIDRNDALTCSCIFACSSWLSSLVRSAIFCCSTIAFRSTAFLA</sequence>
<protein>
    <submittedName>
        <fullName evidence="1">Uncharacterized protein</fullName>
    </submittedName>
</protein>
<dbReference type="AlphaFoldDB" id="A0A655EZ64"/>
<evidence type="ECO:0000313" key="2">
    <source>
        <dbReference type="Proteomes" id="UP000039021"/>
    </source>
</evidence>
<name>A0A655EZ64_MYCTX</name>
<accession>A0A655EZ64</accession>
<reference evidence="2" key="1">
    <citation type="submission" date="2015-03" db="EMBL/GenBank/DDBJ databases">
        <authorList>
            <consortium name="Pathogen Informatics"/>
        </authorList>
    </citation>
    <scope>NUCLEOTIDE SEQUENCE [LARGE SCALE GENOMIC DNA]</scope>
    <source>
        <strain evidence="2">N09902308</strain>
    </source>
</reference>
<dbReference type="Proteomes" id="UP000039021">
    <property type="component" value="Unassembled WGS sequence"/>
</dbReference>
<gene>
    <name evidence="1" type="ORF">ERS007739_04415</name>
</gene>
<comment type="caution">
    <text evidence="1">The sequence shown here is derived from an EMBL/GenBank/DDBJ whole genome shotgun (WGS) entry which is preliminary data.</text>
</comment>
<proteinExistence type="predicted"/>
<dbReference type="EMBL" id="CSBK01002747">
    <property type="protein sequence ID" value="CPA18051.1"/>
    <property type="molecule type" value="Genomic_DNA"/>
</dbReference>